<accession>A0A834IJC5</accession>
<evidence type="ECO:0000313" key="1">
    <source>
        <dbReference type="EMBL" id="KAF7282032.1"/>
    </source>
</evidence>
<proteinExistence type="predicted"/>
<organism evidence="1 2">
    <name type="scientific">Rhynchophorus ferrugineus</name>
    <name type="common">Red palm weevil</name>
    <name type="synonym">Curculio ferrugineus</name>
    <dbReference type="NCBI Taxonomy" id="354439"/>
    <lineage>
        <taxon>Eukaryota</taxon>
        <taxon>Metazoa</taxon>
        <taxon>Ecdysozoa</taxon>
        <taxon>Arthropoda</taxon>
        <taxon>Hexapoda</taxon>
        <taxon>Insecta</taxon>
        <taxon>Pterygota</taxon>
        <taxon>Neoptera</taxon>
        <taxon>Endopterygota</taxon>
        <taxon>Coleoptera</taxon>
        <taxon>Polyphaga</taxon>
        <taxon>Cucujiformia</taxon>
        <taxon>Curculionidae</taxon>
        <taxon>Dryophthorinae</taxon>
        <taxon>Rhynchophorus</taxon>
    </lineage>
</organism>
<dbReference type="EMBL" id="JAACXV010000202">
    <property type="protein sequence ID" value="KAF7282032.1"/>
    <property type="molecule type" value="Genomic_DNA"/>
</dbReference>
<dbReference type="AlphaFoldDB" id="A0A834IJC5"/>
<name>A0A834IJC5_RHYFE</name>
<dbReference type="OrthoDB" id="6358435at2759"/>
<evidence type="ECO:0000313" key="2">
    <source>
        <dbReference type="Proteomes" id="UP000625711"/>
    </source>
</evidence>
<keyword evidence="2" id="KW-1185">Reference proteome</keyword>
<sequence>MFQTATISLSGSVLSYLLYEINKSSLQYGFLLGEIVHKEVISITDRDQKHVDVSKVIKINSVIPWPRSSDFSKGKFKCLKLHPKNTNVIGRSNFVYTARVLIGLMVCRVYSNLKK</sequence>
<comment type="caution">
    <text evidence="1">The sequence shown here is derived from an EMBL/GenBank/DDBJ whole genome shotgun (WGS) entry which is preliminary data.</text>
</comment>
<protein>
    <submittedName>
        <fullName evidence="1">Uncharacterized protein</fullName>
    </submittedName>
</protein>
<reference evidence="1" key="1">
    <citation type="submission" date="2020-08" db="EMBL/GenBank/DDBJ databases">
        <title>Genome sequencing and assembly of the red palm weevil Rhynchophorus ferrugineus.</title>
        <authorList>
            <person name="Dias G.B."/>
            <person name="Bergman C.M."/>
            <person name="Manee M."/>
        </authorList>
    </citation>
    <scope>NUCLEOTIDE SEQUENCE</scope>
    <source>
        <strain evidence="1">AA-2017</strain>
        <tissue evidence="1">Whole larva</tissue>
    </source>
</reference>
<dbReference type="Pfam" id="PF21125">
    <property type="entry name" value="MPN_2A_DUB_like"/>
    <property type="match status" value="1"/>
</dbReference>
<dbReference type="Proteomes" id="UP000625711">
    <property type="component" value="Unassembled WGS sequence"/>
</dbReference>
<gene>
    <name evidence="1" type="ORF">GWI33_003495</name>
</gene>